<proteinExistence type="predicted"/>
<comment type="subcellular location">
    <subcellularLocation>
        <location evidence="1">Nucleus</location>
    </subcellularLocation>
</comment>
<keyword evidence="7" id="KW-0539">Nucleus</keyword>
<dbReference type="GO" id="GO:0045944">
    <property type="term" value="P:positive regulation of transcription by RNA polymerase II"/>
    <property type="evidence" value="ECO:0007669"/>
    <property type="project" value="TreeGrafter"/>
</dbReference>
<dbReference type="GO" id="GO:0000981">
    <property type="term" value="F:DNA-binding transcription factor activity, RNA polymerase II-specific"/>
    <property type="evidence" value="ECO:0007669"/>
    <property type="project" value="TreeGrafter"/>
</dbReference>
<dbReference type="Proteomes" id="UP000053815">
    <property type="component" value="Unassembled WGS sequence"/>
</dbReference>
<organism evidence="11">
    <name type="scientific">Mucor ambiguus</name>
    <dbReference type="NCBI Taxonomy" id="91626"/>
    <lineage>
        <taxon>Eukaryota</taxon>
        <taxon>Fungi</taxon>
        <taxon>Fungi incertae sedis</taxon>
        <taxon>Mucoromycota</taxon>
        <taxon>Mucoromycotina</taxon>
        <taxon>Mucoromycetes</taxon>
        <taxon>Mucorales</taxon>
        <taxon>Mucorineae</taxon>
        <taxon>Mucoraceae</taxon>
        <taxon>Mucor</taxon>
    </lineage>
</organism>
<dbReference type="SUPFAM" id="SSF57716">
    <property type="entry name" value="Glucocorticoid receptor-like (DNA-binding domain)"/>
    <property type="match status" value="2"/>
</dbReference>
<keyword evidence="6" id="KW-0804">Transcription</keyword>
<feature type="domain" description="GATA-type" evidence="10">
    <location>
        <begin position="148"/>
        <end position="198"/>
    </location>
</feature>
<gene>
    <name evidence="11" type="ORF">MAM1_0112c05578</name>
</gene>
<evidence type="ECO:0000256" key="9">
    <source>
        <dbReference type="SAM" id="MobiDB-lite"/>
    </source>
</evidence>
<keyword evidence="4" id="KW-0862">Zinc</keyword>
<evidence type="ECO:0000313" key="11">
    <source>
        <dbReference type="EMBL" id="GAN06101.1"/>
    </source>
</evidence>
<evidence type="ECO:0000256" key="8">
    <source>
        <dbReference type="PROSITE-ProRule" id="PRU00094"/>
    </source>
</evidence>
<evidence type="ECO:0000256" key="5">
    <source>
        <dbReference type="ARBA" id="ARBA00023015"/>
    </source>
</evidence>
<dbReference type="PANTHER" id="PTHR10071:SF335">
    <property type="entry name" value="IRON-SENSING TRANSCRIPTIONAL REPRESSOR-RELATED"/>
    <property type="match status" value="1"/>
</dbReference>
<sequence>MTESNDYLLLSSSADIFGKDHLLSSFLQDHNQQQISPVIETSFPSPASSNDSLDSPELLSNNHLSIDPTVLQNLPISVLQSLAAMYQQNDSNNNMESFDQFVQFEDDGKNSSNVNDAAVVASALTPSTTSAPTTIPNKPKAHRPPRQLECHNCHVTKTPLWRRTPDRAHSLCNACGLYYKQYGTHRPLHVRQKQQTSKQASPTTATASIVASPINSPTTNVSPVAISASAAVEVAANLLRPILSHPSNQQYQQQCNGCHQTNVALWRKSESSEALCNACNFIQDGVAASPTNNKRPRDSSISQDNFEDQRPNKMANTANETPALFPATPAAAMPPTPPTSVAVQSKEWAEIDDTRFKTLLGRMNTQQMHGFLGMLERRCAILRSILVPQQE</sequence>
<feature type="compositionally biased region" description="Polar residues" evidence="9">
    <location>
        <begin position="42"/>
        <end position="60"/>
    </location>
</feature>
<dbReference type="CDD" id="cd00202">
    <property type="entry name" value="ZnF_GATA"/>
    <property type="match status" value="1"/>
</dbReference>
<dbReference type="PROSITE" id="PS50114">
    <property type="entry name" value="GATA_ZN_FINGER_2"/>
    <property type="match status" value="2"/>
</dbReference>
<protein>
    <recommendedName>
        <fullName evidence="10">GATA-type domain-containing protein</fullName>
    </recommendedName>
</protein>
<feature type="compositionally biased region" description="Low complexity" evidence="9">
    <location>
        <begin position="321"/>
        <end position="331"/>
    </location>
</feature>
<keyword evidence="12" id="KW-1185">Reference proteome</keyword>
<dbReference type="Pfam" id="PF00320">
    <property type="entry name" value="GATA"/>
    <property type="match status" value="1"/>
</dbReference>
<dbReference type="PANTHER" id="PTHR10071">
    <property type="entry name" value="TRANSCRIPTION FACTOR GATA FAMILY MEMBER"/>
    <property type="match status" value="1"/>
</dbReference>
<dbReference type="STRING" id="91626.A0A0C9M7J8"/>
<dbReference type="EMBL" id="DF836401">
    <property type="protein sequence ID" value="GAN06101.1"/>
    <property type="molecule type" value="Genomic_DNA"/>
</dbReference>
<keyword evidence="3 8" id="KW-0863">Zinc-finger</keyword>
<dbReference type="GO" id="GO:0000978">
    <property type="term" value="F:RNA polymerase II cis-regulatory region sequence-specific DNA binding"/>
    <property type="evidence" value="ECO:0007669"/>
    <property type="project" value="TreeGrafter"/>
</dbReference>
<name>A0A0C9M7J8_9FUNG</name>
<dbReference type="InterPro" id="IPR013088">
    <property type="entry name" value="Znf_NHR/GATA"/>
</dbReference>
<evidence type="ECO:0000313" key="12">
    <source>
        <dbReference type="Proteomes" id="UP000053815"/>
    </source>
</evidence>
<feature type="region of interest" description="Disordered" evidence="9">
    <location>
        <begin position="40"/>
        <end position="60"/>
    </location>
</feature>
<evidence type="ECO:0000256" key="1">
    <source>
        <dbReference type="ARBA" id="ARBA00004123"/>
    </source>
</evidence>
<dbReference type="SMART" id="SM00401">
    <property type="entry name" value="ZnF_GATA"/>
    <property type="match status" value="2"/>
</dbReference>
<dbReference type="GO" id="GO:0008270">
    <property type="term" value="F:zinc ion binding"/>
    <property type="evidence" value="ECO:0007669"/>
    <property type="project" value="UniProtKB-KW"/>
</dbReference>
<dbReference type="GO" id="GO:0005634">
    <property type="term" value="C:nucleus"/>
    <property type="evidence" value="ECO:0007669"/>
    <property type="project" value="UniProtKB-SubCell"/>
</dbReference>
<feature type="region of interest" description="Disordered" evidence="9">
    <location>
        <begin position="286"/>
        <end position="346"/>
    </location>
</feature>
<dbReference type="Gene3D" id="3.30.50.10">
    <property type="entry name" value="Erythroid Transcription Factor GATA-1, subunit A"/>
    <property type="match status" value="2"/>
</dbReference>
<evidence type="ECO:0000256" key="4">
    <source>
        <dbReference type="ARBA" id="ARBA00022833"/>
    </source>
</evidence>
<keyword evidence="2" id="KW-0479">Metal-binding</keyword>
<reference evidence="11" key="1">
    <citation type="submission" date="2014-09" db="EMBL/GenBank/DDBJ databases">
        <title>Draft genome sequence of an oleaginous Mucoromycotina fungus Mucor ambiguus NBRC6742.</title>
        <authorList>
            <person name="Takeda I."/>
            <person name="Yamane N."/>
            <person name="Morita T."/>
            <person name="Tamano K."/>
            <person name="Machida M."/>
            <person name="Baker S."/>
            <person name="Koike H."/>
        </authorList>
    </citation>
    <scope>NUCLEOTIDE SEQUENCE</scope>
    <source>
        <strain evidence="11">NBRC 6742</strain>
    </source>
</reference>
<keyword evidence="5" id="KW-0805">Transcription regulation</keyword>
<dbReference type="OrthoDB" id="515401at2759"/>
<feature type="domain" description="GATA-type" evidence="10">
    <location>
        <begin position="249"/>
        <end position="281"/>
    </location>
</feature>
<dbReference type="InterPro" id="IPR039355">
    <property type="entry name" value="Transcription_factor_GATA"/>
</dbReference>
<feature type="compositionally biased region" description="Polar residues" evidence="9">
    <location>
        <begin position="289"/>
        <end position="304"/>
    </location>
</feature>
<dbReference type="AlphaFoldDB" id="A0A0C9M7J8"/>
<dbReference type="GO" id="GO:0000122">
    <property type="term" value="P:negative regulation of transcription by RNA polymerase II"/>
    <property type="evidence" value="ECO:0007669"/>
    <property type="project" value="TreeGrafter"/>
</dbReference>
<evidence type="ECO:0000256" key="6">
    <source>
        <dbReference type="ARBA" id="ARBA00023163"/>
    </source>
</evidence>
<evidence type="ECO:0000256" key="2">
    <source>
        <dbReference type="ARBA" id="ARBA00022723"/>
    </source>
</evidence>
<dbReference type="InterPro" id="IPR000679">
    <property type="entry name" value="Znf_GATA"/>
</dbReference>
<evidence type="ECO:0000259" key="10">
    <source>
        <dbReference type="PROSITE" id="PS50114"/>
    </source>
</evidence>
<evidence type="ECO:0000256" key="3">
    <source>
        <dbReference type="ARBA" id="ARBA00022771"/>
    </source>
</evidence>
<evidence type="ECO:0000256" key="7">
    <source>
        <dbReference type="ARBA" id="ARBA00023242"/>
    </source>
</evidence>
<accession>A0A0C9M7J8</accession>